<proteinExistence type="predicted"/>
<dbReference type="AlphaFoldDB" id="A0A3D9S8R3"/>
<feature type="domain" description="Copper amine oxidase-like N-terminal" evidence="2">
    <location>
        <begin position="687"/>
        <end position="734"/>
    </location>
</feature>
<evidence type="ECO:0000313" key="3">
    <source>
        <dbReference type="EMBL" id="REE89105.1"/>
    </source>
</evidence>
<evidence type="ECO:0000313" key="4">
    <source>
        <dbReference type="Proteomes" id="UP000256304"/>
    </source>
</evidence>
<sequence length="742" mass="80678">MYPISRRLRSALIAFLLVTSIALLLPMTVLAAKAAETTVIKVTMNGKSFTPKSSPYMDSGTIYLPLRDMGELLGTTVAWVASANSALLNYPNLSIKLQVGSEAAIVNGKELALPAPMQVVEGRIYVPLRFLSEATGADVKWDAEANTVRISRSEEYFKQGLWYPSWLNRKTGEIYMTKDEQTPVSLLGKLEGTLQGTVSYRIGGFSSDNLVLTVIDKVGDQYTSYGLLVHNRKIVAQQKAVYQGHLETNANATQVLISGAWQPRYFLSDGRDVTVYDENAKPIESYDLPKLFGKDDVYGLQGVGFDFVAARPMGTGLLMLYDKKDNSVVVLADKLLTGDELKYVHTNKEPYPGDTLSIAGDRGYGQLDLFYTNPLESNTEVLGLTYFRPSYEKEREQLPKSKPLKELAASCSPETVKSVGVQEGDMGYLTLIGANPDDRASISKVCTLLSKFVQKGETVDVPSGLTEGFFHGMSISFSDGVSEVEIAEGTGLTIEQGNGKALVLRDEETYELVNELKVLPPPLAIKPNPVHFGEKLEFAGNNGVSEKESPLVVRWVPIRMSYSSSDPDPSLIIYKSKAKYGKYSVDFIMPAYGTAVDGTLRPIPPGKGFIEISGDTYIGSGSHLRADIELKPASSVFLSVNGVPVVDSASAPKPLTEKGLVYIPVRMVAKLSGQSVTWDAKTRSLLINGKEAEAELAPIVRSGIAYVPIRAVTAVFGLPVVWDSASRSVNITVNTTAQPVKE</sequence>
<evidence type="ECO:0000256" key="1">
    <source>
        <dbReference type="SAM" id="SignalP"/>
    </source>
</evidence>
<feature type="domain" description="Copper amine oxidase-like N-terminal" evidence="2">
    <location>
        <begin position="44"/>
        <end position="150"/>
    </location>
</feature>
<dbReference type="SUPFAM" id="SSF55383">
    <property type="entry name" value="Copper amine oxidase, domain N"/>
    <property type="match status" value="2"/>
</dbReference>
<protein>
    <submittedName>
        <fullName evidence="3">Copper amine oxidase-like protein</fullName>
    </submittedName>
</protein>
<dbReference type="Proteomes" id="UP000256304">
    <property type="component" value="Unassembled WGS sequence"/>
</dbReference>
<comment type="caution">
    <text evidence="3">The sequence shown here is derived from an EMBL/GenBank/DDBJ whole genome shotgun (WGS) entry which is preliminary data.</text>
</comment>
<dbReference type="Gene3D" id="3.30.457.10">
    <property type="entry name" value="Copper amine oxidase-like, N-terminal domain"/>
    <property type="match status" value="1"/>
</dbReference>
<feature type="signal peptide" evidence="1">
    <location>
        <begin position="1"/>
        <end position="31"/>
    </location>
</feature>
<dbReference type="RefSeq" id="WP_181909471.1">
    <property type="nucleotide sequence ID" value="NZ_QTTN01000007.1"/>
</dbReference>
<gene>
    <name evidence="3" type="ORF">A8990_107203</name>
</gene>
<dbReference type="EMBL" id="QTTN01000007">
    <property type="protein sequence ID" value="REE89105.1"/>
    <property type="molecule type" value="Genomic_DNA"/>
</dbReference>
<dbReference type="InterPro" id="IPR036582">
    <property type="entry name" value="Mao_N_sf"/>
</dbReference>
<feature type="chain" id="PRO_5039533054" evidence="1">
    <location>
        <begin position="32"/>
        <end position="742"/>
    </location>
</feature>
<keyword evidence="1" id="KW-0732">Signal</keyword>
<dbReference type="Pfam" id="PF07833">
    <property type="entry name" value="Cu_amine_oxidN1"/>
    <property type="match status" value="2"/>
</dbReference>
<accession>A0A3D9S8R3</accession>
<organism evidence="3 4">
    <name type="scientific">Paenibacillus taihuensis</name>
    <dbReference type="NCBI Taxonomy" id="1156355"/>
    <lineage>
        <taxon>Bacteria</taxon>
        <taxon>Bacillati</taxon>
        <taxon>Bacillota</taxon>
        <taxon>Bacilli</taxon>
        <taxon>Bacillales</taxon>
        <taxon>Paenibacillaceae</taxon>
        <taxon>Paenibacillus</taxon>
    </lineage>
</organism>
<evidence type="ECO:0000259" key="2">
    <source>
        <dbReference type="Pfam" id="PF07833"/>
    </source>
</evidence>
<name>A0A3D9S8R3_9BACL</name>
<dbReference type="InterPro" id="IPR012854">
    <property type="entry name" value="Cu_amine_oxidase-like_N"/>
</dbReference>
<keyword evidence="4" id="KW-1185">Reference proteome</keyword>
<reference evidence="3 4" key="1">
    <citation type="submission" date="2018-08" db="EMBL/GenBank/DDBJ databases">
        <title>Genomic Encyclopedia of Type Strains, Phase III (KMG-III): the genomes of soil and plant-associated and newly described type strains.</title>
        <authorList>
            <person name="Whitman W."/>
        </authorList>
    </citation>
    <scope>NUCLEOTIDE SEQUENCE [LARGE SCALE GENOMIC DNA]</scope>
    <source>
        <strain evidence="3 4">CGMCC 1.10966</strain>
    </source>
</reference>